<comment type="caution">
    <text evidence="8">The sequence shown here is derived from an EMBL/GenBank/DDBJ whole genome shotgun (WGS) entry which is preliminary data.</text>
</comment>
<proteinExistence type="predicted"/>
<dbReference type="EC" id="3.1.-.-" evidence="8"/>
<dbReference type="InterPro" id="IPR055132">
    <property type="entry name" value="RNase_J_b_CASP"/>
</dbReference>
<dbReference type="CDD" id="cd07714">
    <property type="entry name" value="RNaseJ_MBL-fold"/>
    <property type="match status" value="1"/>
</dbReference>
<dbReference type="Pfam" id="PF00753">
    <property type="entry name" value="Lactamase_B"/>
    <property type="match status" value="1"/>
</dbReference>
<evidence type="ECO:0000256" key="6">
    <source>
        <dbReference type="ARBA" id="ARBA00022884"/>
    </source>
</evidence>
<evidence type="ECO:0000256" key="1">
    <source>
        <dbReference type="ARBA" id="ARBA00022722"/>
    </source>
</evidence>
<gene>
    <name evidence="8" type="ORF">ACFMB1_11965</name>
</gene>
<feature type="domain" description="Metallo-beta-lactamase" evidence="7">
    <location>
        <begin position="20"/>
        <end position="205"/>
    </location>
</feature>
<dbReference type="Proteomes" id="UP001596116">
    <property type="component" value="Unassembled WGS sequence"/>
</dbReference>
<dbReference type="Gene3D" id="3.60.15.10">
    <property type="entry name" value="Ribonuclease Z/Hydroxyacylglutathione hydrolase-like"/>
    <property type="match status" value="1"/>
</dbReference>
<keyword evidence="6" id="KW-0694">RNA-binding</keyword>
<evidence type="ECO:0000256" key="5">
    <source>
        <dbReference type="ARBA" id="ARBA00022839"/>
    </source>
</evidence>
<keyword evidence="1" id="KW-0540">Nuclease</keyword>
<dbReference type="GO" id="GO:0016787">
    <property type="term" value="F:hydrolase activity"/>
    <property type="evidence" value="ECO:0007669"/>
    <property type="project" value="UniProtKB-KW"/>
</dbReference>
<dbReference type="InterPro" id="IPR041636">
    <property type="entry name" value="RNase_J_C"/>
</dbReference>
<dbReference type="InterPro" id="IPR036866">
    <property type="entry name" value="RibonucZ/Hydroxyglut_hydro"/>
</dbReference>
<dbReference type="RefSeq" id="WP_379882507.1">
    <property type="nucleotide sequence ID" value="NZ_JBHPON010000002.1"/>
</dbReference>
<accession>A0ABW1KZX2</accession>
<dbReference type="PANTHER" id="PTHR43694:SF1">
    <property type="entry name" value="RIBONUCLEASE J"/>
    <property type="match status" value="1"/>
</dbReference>
<evidence type="ECO:0000259" key="7">
    <source>
        <dbReference type="SMART" id="SM00849"/>
    </source>
</evidence>
<reference evidence="8 9" key="1">
    <citation type="submission" date="2024-09" db="EMBL/GenBank/DDBJ databases">
        <authorList>
            <person name="Zhang Z.-H."/>
        </authorList>
    </citation>
    <scope>NUCLEOTIDE SEQUENCE [LARGE SCALE GENOMIC DNA]</scope>
    <source>
        <strain evidence="8 9">HHTR114</strain>
    </source>
</reference>
<keyword evidence="2" id="KW-0479">Metal-binding</keyword>
<dbReference type="InterPro" id="IPR001279">
    <property type="entry name" value="Metallo-B-lactamas"/>
</dbReference>
<dbReference type="Pfam" id="PF17770">
    <property type="entry name" value="RNase_J_C"/>
    <property type="match status" value="1"/>
</dbReference>
<dbReference type="Pfam" id="PF22505">
    <property type="entry name" value="RNase_J_b_CASP"/>
    <property type="match status" value="1"/>
</dbReference>
<keyword evidence="4" id="KW-0862">Zinc</keyword>
<dbReference type="EMBL" id="JBHPON010000002">
    <property type="protein sequence ID" value="MFC6036263.1"/>
    <property type="molecule type" value="Genomic_DNA"/>
</dbReference>
<dbReference type="Pfam" id="PF07521">
    <property type="entry name" value="RMMBL"/>
    <property type="match status" value="1"/>
</dbReference>
<keyword evidence="3 8" id="KW-0378">Hydrolase</keyword>
<evidence type="ECO:0000313" key="8">
    <source>
        <dbReference type="EMBL" id="MFC6036263.1"/>
    </source>
</evidence>
<dbReference type="SUPFAM" id="SSF56281">
    <property type="entry name" value="Metallo-hydrolase/oxidoreductase"/>
    <property type="match status" value="1"/>
</dbReference>
<dbReference type="SMART" id="SM00849">
    <property type="entry name" value="Lactamase_B"/>
    <property type="match status" value="1"/>
</dbReference>
<dbReference type="InterPro" id="IPR011108">
    <property type="entry name" value="RMMBL"/>
</dbReference>
<protein>
    <submittedName>
        <fullName evidence="8">Ribonuclease J</fullName>
        <ecNumber evidence="8">3.1.-.-</ecNumber>
    </submittedName>
</protein>
<keyword evidence="9" id="KW-1185">Reference proteome</keyword>
<dbReference type="PANTHER" id="PTHR43694">
    <property type="entry name" value="RIBONUCLEASE J"/>
    <property type="match status" value="1"/>
</dbReference>
<keyword evidence="5" id="KW-0269">Exonuclease</keyword>
<dbReference type="Gene3D" id="3.10.20.580">
    <property type="match status" value="1"/>
</dbReference>
<evidence type="ECO:0000256" key="4">
    <source>
        <dbReference type="ARBA" id="ARBA00022833"/>
    </source>
</evidence>
<evidence type="ECO:0000256" key="2">
    <source>
        <dbReference type="ARBA" id="ARBA00022723"/>
    </source>
</evidence>
<organism evidence="8 9">
    <name type="scientific">Hyphococcus aureus</name>
    <dbReference type="NCBI Taxonomy" id="2666033"/>
    <lineage>
        <taxon>Bacteria</taxon>
        <taxon>Pseudomonadati</taxon>
        <taxon>Pseudomonadota</taxon>
        <taxon>Alphaproteobacteria</taxon>
        <taxon>Parvularculales</taxon>
        <taxon>Parvularculaceae</taxon>
        <taxon>Hyphococcus</taxon>
    </lineage>
</organism>
<name>A0ABW1KZX2_9PROT</name>
<dbReference type="Gene3D" id="3.40.50.10710">
    <property type="entry name" value="Metallo-hydrolase/oxidoreductase"/>
    <property type="match status" value="1"/>
</dbReference>
<evidence type="ECO:0000256" key="3">
    <source>
        <dbReference type="ARBA" id="ARBA00022801"/>
    </source>
</evidence>
<dbReference type="InterPro" id="IPR042173">
    <property type="entry name" value="RNase_J_2"/>
</dbReference>
<evidence type="ECO:0000313" key="9">
    <source>
        <dbReference type="Proteomes" id="UP001596116"/>
    </source>
</evidence>
<sequence length="554" mass="60120">MSKKELVFLPLGGSGEIGMNMNLYGVGSPANRQWIMIDCGVMFGDLTTPGIDLICPDPSYILEEKEALHGLLLTHGHEDHIGAVALLAPKLGCPIYATPFTAALVERKFEEYDVTDVELNVIDMNARFELGPFDIEYVTLTHSIPEPSGVILRTEFGTVLHTGDWKIDKSPSLGPLTDSGTIKKLGDDGLLAMVCDSTNVLSAGESGSETAVKKSLTKLIAEQEGRVAVTTFASNVSRVVSICEAAMAADRSVCLLGRSMLRIVEAAGEVGILPKGLRFVDPKNAGHLPRQHVLYLCTGSQGEPRAALSRIARNDHRDLTLSEGDTVIFSSKIIPGNDREIYNLQNDLVELGVKIITEKDEFVHVSGHPCREELRAMYEWARPSISIPVHGEARHLEEHAEFALELGAEKSFAPRNGDLIRIAPDGPERIDEVPAGRIYLDGDVLLPDGAAPLRERRKLSYAGAIAVSLVLDHKGGLADDVIVEGIGVVDDEETGPEDAGLADDIEDAVLALPKTKRSDDEAVTLAVKRAARVYYDEVWGKRPVILTHIHRTKS</sequence>